<dbReference type="EMBL" id="JAHKPD010000011">
    <property type="protein sequence ID" value="MBU2950335.1"/>
    <property type="molecule type" value="Genomic_DNA"/>
</dbReference>
<accession>A0ACC5U7Z5</accession>
<evidence type="ECO:0000313" key="2">
    <source>
        <dbReference type="Proteomes" id="UP001647509"/>
    </source>
</evidence>
<dbReference type="Proteomes" id="UP001647509">
    <property type="component" value="Unassembled WGS sequence"/>
</dbReference>
<reference evidence="1" key="1">
    <citation type="submission" date="2021-05" db="EMBL/GenBank/DDBJ databases">
        <title>Draft genomes of bacteria isolated from model marine particles.</title>
        <authorList>
            <person name="Datta M.S."/>
            <person name="Schwartzman J.A."/>
            <person name="Enke T.N."/>
            <person name="Saavedra J."/>
            <person name="Cermak N."/>
            <person name="Cordero O.X."/>
        </authorList>
    </citation>
    <scope>NUCLEOTIDE SEQUENCE</scope>
    <source>
        <strain evidence="1">I2M19</strain>
    </source>
</reference>
<evidence type="ECO:0000313" key="1">
    <source>
        <dbReference type="EMBL" id="MBU2950335.1"/>
    </source>
</evidence>
<sequence length="249" mass="28938">MKLTKPYTFILLVLVLCWHQMAFCLPITQEPEQLRHFDADFKTRYSDSRFNYEGAAVVRSIKQGSGNYNAYQKGEKGNGLGDKTPEEENNQDDLSINLDPIGWFFYLAITLAVIFLVYMIFKEGGTSLFTSKRNKTVNTNEDITAENIENADIKSLIHHAEKDTNYRLAIRYYYLLVLKTLSINNLIKFEDDKTNSEYLSELHNTAFGKDFGYISYLYNYIWYGEFPVNLETYNKAKSNFEAFLKQVKS</sequence>
<protein>
    <submittedName>
        <fullName evidence="1">Uncharacterized protein</fullName>
    </submittedName>
</protein>
<name>A0ACC5U7Z5_9FLAO</name>
<gene>
    <name evidence="1" type="ORF">KO493_06475</name>
</gene>
<comment type="caution">
    <text evidence="1">The sequence shown here is derived from an EMBL/GenBank/DDBJ whole genome shotgun (WGS) entry which is preliminary data.</text>
</comment>
<keyword evidence="2" id="KW-1185">Reference proteome</keyword>
<proteinExistence type="predicted"/>
<organism evidence="1 2">
    <name type="scientific">Pseudotamlana agarivorans</name>
    <dbReference type="NCBI Taxonomy" id="481183"/>
    <lineage>
        <taxon>Bacteria</taxon>
        <taxon>Pseudomonadati</taxon>
        <taxon>Bacteroidota</taxon>
        <taxon>Flavobacteriia</taxon>
        <taxon>Flavobacteriales</taxon>
        <taxon>Flavobacteriaceae</taxon>
        <taxon>Pseudotamlana</taxon>
    </lineage>
</organism>